<dbReference type="SUPFAM" id="SSF51905">
    <property type="entry name" value="FAD/NAD(P)-binding domain"/>
    <property type="match status" value="1"/>
</dbReference>
<evidence type="ECO:0000313" key="2">
    <source>
        <dbReference type="EMBL" id="KAF2843229.1"/>
    </source>
</evidence>
<proteinExistence type="predicted"/>
<dbReference type="InterPro" id="IPR036188">
    <property type="entry name" value="FAD/NAD-bd_sf"/>
</dbReference>
<dbReference type="Gene3D" id="3.50.50.60">
    <property type="entry name" value="FAD/NAD(P)-binding domain"/>
    <property type="match status" value="1"/>
</dbReference>
<feature type="domain" description="Amine oxidase" evidence="1">
    <location>
        <begin position="71"/>
        <end position="209"/>
    </location>
</feature>
<name>A0A9P4SJ45_9PEZI</name>
<dbReference type="Pfam" id="PF01593">
    <property type="entry name" value="Amino_oxidase"/>
    <property type="match status" value="1"/>
</dbReference>
<dbReference type="GO" id="GO:0001716">
    <property type="term" value="F:L-amino-acid oxidase activity"/>
    <property type="evidence" value="ECO:0007669"/>
    <property type="project" value="TreeGrafter"/>
</dbReference>
<dbReference type="OrthoDB" id="7777654at2759"/>
<organism evidence="2 3">
    <name type="scientific">Patellaria atrata CBS 101060</name>
    <dbReference type="NCBI Taxonomy" id="1346257"/>
    <lineage>
        <taxon>Eukaryota</taxon>
        <taxon>Fungi</taxon>
        <taxon>Dikarya</taxon>
        <taxon>Ascomycota</taxon>
        <taxon>Pezizomycotina</taxon>
        <taxon>Dothideomycetes</taxon>
        <taxon>Dothideomycetes incertae sedis</taxon>
        <taxon>Patellariales</taxon>
        <taxon>Patellariaceae</taxon>
        <taxon>Patellaria</taxon>
    </lineage>
</organism>
<dbReference type="GO" id="GO:0009063">
    <property type="term" value="P:amino acid catabolic process"/>
    <property type="evidence" value="ECO:0007669"/>
    <property type="project" value="TreeGrafter"/>
</dbReference>
<dbReference type="InterPro" id="IPR050281">
    <property type="entry name" value="Flavin_monoamine_oxidase"/>
</dbReference>
<dbReference type="EMBL" id="MU006089">
    <property type="protein sequence ID" value="KAF2843229.1"/>
    <property type="molecule type" value="Genomic_DNA"/>
</dbReference>
<evidence type="ECO:0000313" key="3">
    <source>
        <dbReference type="Proteomes" id="UP000799429"/>
    </source>
</evidence>
<protein>
    <recommendedName>
        <fullName evidence="1">Amine oxidase domain-containing protein</fullName>
    </recommendedName>
</protein>
<accession>A0A9P4SJ45</accession>
<comment type="caution">
    <text evidence="2">The sequence shown here is derived from an EMBL/GenBank/DDBJ whole genome shotgun (WGS) entry which is preliminary data.</text>
</comment>
<dbReference type="PANTHER" id="PTHR10742:SF342">
    <property type="entry name" value="AMINE OXIDASE"/>
    <property type="match status" value="1"/>
</dbReference>
<sequence>MTSGRSLRSEYARRIMVDATLEEYHRRYPDRNIKQLPMKTIGEPPEANGVEGQMEDSSLPPGRVHIVGAGIAGMFLAMHSLELGFTDFDIFEASSRVGGRVYTHTFEGVNTTHNYYDAGAIRIPDMAAIESFHLQNTLNSRHKPNMYWYSPKTSREIGKELEPFEDEAKRFIEAAQKSDWSKLMEKDNISTRQYLYNRDIESANITGYKTFDTATGLFDQAFTETILHYNDFRAAADKPWHRLDGGMETLT</sequence>
<dbReference type="PANTHER" id="PTHR10742">
    <property type="entry name" value="FLAVIN MONOAMINE OXIDASE"/>
    <property type="match status" value="1"/>
</dbReference>
<evidence type="ECO:0000259" key="1">
    <source>
        <dbReference type="Pfam" id="PF01593"/>
    </source>
</evidence>
<dbReference type="InterPro" id="IPR002937">
    <property type="entry name" value="Amino_oxidase"/>
</dbReference>
<gene>
    <name evidence="2" type="ORF">M501DRAFT_69243</name>
</gene>
<dbReference type="Proteomes" id="UP000799429">
    <property type="component" value="Unassembled WGS sequence"/>
</dbReference>
<keyword evidence="3" id="KW-1185">Reference proteome</keyword>
<dbReference type="AlphaFoldDB" id="A0A9P4SJ45"/>
<reference evidence="2" key="1">
    <citation type="journal article" date="2020" name="Stud. Mycol.">
        <title>101 Dothideomycetes genomes: a test case for predicting lifestyles and emergence of pathogens.</title>
        <authorList>
            <person name="Haridas S."/>
            <person name="Albert R."/>
            <person name="Binder M."/>
            <person name="Bloem J."/>
            <person name="Labutti K."/>
            <person name="Salamov A."/>
            <person name="Andreopoulos B."/>
            <person name="Baker S."/>
            <person name="Barry K."/>
            <person name="Bills G."/>
            <person name="Bluhm B."/>
            <person name="Cannon C."/>
            <person name="Castanera R."/>
            <person name="Culley D."/>
            <person name="Daum C."/>
            <person name="Ezra D."/>
            <person name="Gonzalez J."/>
            <person name="Henrissat B."/>
            <person name="Kuo A."/>
            <person name="Liang C."/>
            <person name="Lipzen A."/>
            <person name="Lutzoni F."/>
            <person name="Magnuson J."/>
            <person name="Mondo S."/>
            <person name="Nolan M."/>
            <person name="Ohm R."/>
            <person name="Pangilinan J."/>
            <person name="Park H.-J."/>
            <person name="Ramirez L."/>
            <person name="Alfaro M."/>
            <person name="Sun H."/>
            <person name="Tritt A."/>
            <person name="Yoshinaga Y."/>
            <person name="Zwiers L.-H."/>
            <person name="Turgeon B."/>
            <person name="Goodwin S."/>
            <person name="Spatafora J."/>
            <person name="Crous P."/>
            <person name="Grigoriev I."/>
        </authorList>
    </citation>
    <scope>NUCLEOTIDE SEQUENCE</scope>
    <source>
        <strain evidence="2">CBS 101060</strain>
    </source>
</reference>